<name>X1HH99_9ZZZZ</name>
<accession>X1HH99</accession>
<keyword evidence="4" id="KW-0378">Hydrolase</keyword>
<evidence type="ECO:0000256" key="3">
    <source>
        <dbReference type="ARBA" id="ARBA00022750"/>
    </source>
</evidence>
<dbReference type="PANTHER" id="PTHR30302">
    <property type="entry name" value="HYDROGENASE 1 MATURATION PROTEASE"/>
    <property type="match status" value="1"/>
</dbReference>
<protein>
    <recommendedName>
        <fullName evidence="6">Hydrogenase maturation protease</fullName>
    </recommendedName>
</protein>
<organism evidence="5">
    <name type="scientific">marine sediment metagenome</name>
    <dbReference type="NCBI Taxonomy" id="412755"/>
    <lineage>
        <taxon>unclassified sequences</taxon>
        <taxon>metagenomes</taxon>
        <taxon>ecological metagenomes</taxon>
    </lineage>
</organism>
<dbReference type="SUPFAM" id="SSF53163">
    <property type="entry name" value="HybD-like"/>
    <property type="match status" value="1"/>
</dbReference>
<dbReference type="PANTHER" id="PTHR30302:SF1">
    <property type="entry name" value="HYDROGENASE 2 MATURATION PROTEASE"/>
    <property type="match status" value="1"/>
</dbReference>
<dbReference type="InterPro" id="IPR023430">
    <property type="entry name" value="Pept_HybD-like_dom_sf"/>
</dbReference>
<reference evidence="5" key="1">
    <citation type="journal article" date="2014" name="Front. Microbiol.">
        <title>High frequency of phylogenetically diverse reductive dehalogenase-homologous genes in deep subseafloor sedimentary metagenomes.</title>
        <authorList>
            <person name="Kawai M."/>
            <person name="Futagami T."/>
            <person name="Toyoda A."/>
            <person name="Takaki Y."/>
            <person name="Nishi S."/>
            <person name="Hori S."/>
            <person name="Arai W."/>
            <person name="Tsubouchi T."/>
            <person name="Morono Y."/>
            <person name="Uchiyama I."/>
            <person name="Ito T."/>
            <person name="Fujiyama A."/>
            <person name="Inagaki F."/>
            <person name="Takami H."/>
        </authorList>
    </citation>
    <scope>NUCLEOTIDE SEQUENCE</scope>
    <source>
        <strain evidence="5">Expedition CK06-06</strain>
    </source>
</reference>
<evidence type="ECO:0000256" key="2">
    <source>
        <dbReference type="ARBA" id="ARBA00022670"/>
    </source>
</evidence>
<dbReference type="InterPro" id="IPR000671">
    <property type="entry name" value="Peptidase_A31"/>
</dbReference>
<evidence type="ECO:0000313" key="5">
    <source>
        <dbReference type="EMBL" id="GAH44678.1"/>
    </source>
</evidence>
<dbReference type="GO" id="GO:0016485">
    <property type="term" value="P:protein processing"/>
    <property type="evidence" value="ECO:0007669"/>
    <property type="project" value="TreeGrafter"/>
</dbReference>
<evidence type="ECO:0008006" key="6">
    <source>
        <dbReference type="Google" id="ProtNLM"/>
    </source>
</evidence>
<feature type="non-terminal residue" evidence="5">
    <location>
        <position position="110"/>
    </location>
</feature>
<comment type="caution">
    <text evidence="5">The sequence shown here is derived from an EMBL/GenBank/DDBJ whole genome shotgun (WGS) entry which is preliminary data.</text>
</comment>
<evidence type="ECO:0000256" key="1">
    <source>
        <dbReference type="ARBA" id="ARBA00006814"/>
    </source>
</evidence>
<proteinExistence type="inferred from homology"/>
<dbReference type="AlphaFoldDB" id="X1HH99"/>
<dbReference type="Pfam" id="PF01750">
    <property type="entry name" value="HycI"/>
    <property type="match status" value="1"/>
</dbReference>
<dbReference type="GO" id="GO:0004190">
    <property type="term" value="F:aspartic-type endopeptidase activity"/>
    <property type="evidence" value="ECO:0007669"/>
    <property type="project" value="UniProtKB-KW"/>
</dbReference>
<keyword evidence="3" id="KW-0064">Aspartyl protease</keyword>
<dbReference type="EMBL" id="BARU01008742">
    <property type="protein sequence ID" value="GAH44678.1"/>
    <property type="molecule type" value="Genomic_DNA"/>
</dbReference>
<dbReference type="GO" id="GO:0008047">
    <property type="term" value="F:enzyme activator activity"/>
    <property type="evidence" value="ECO:0007669"/>
    <property type="project" value="InterPro"/>
</dbReference>
<comment type="similarity">
    <text evidence="1">Belongs to the peptidase A31 family.</text>
</comment>
<keyword evidence="2" id="KW-0645">Protease</keyword>
<sequence>MKTLILALGNPILSDDSAAHVVADRLAERLSSSCVLHEESCQEANTPYDIPNTQYKIIKSSAATMDIIPQLVGYQRLVVIDTIQLGSAPPGTVHRFALDDLANTIRISSP</sequence>
<evidence type="ECO:0000256" key="4">
    <source>
        <dbReference type="ARBA" id="ARBA00022801"/>
    </source>
</evidence>
<dbReference type="Gene3D" id="3.40.50.1450">
    <property type="entry name" value="HybD-like"/>
    <property type="match status" value="1"/>
</dbReference>
<gene>
    <name evidence="5" type="ORF">S03H2_17007</name>
</gene>